<feature type="non-terminal residue" evidence="1">
    <location>
        <position position="79"/>
    </location>
</feature>
<protein>
    <submittedName>
        <fullName evidence="1">Uncharacterized protein</fullName>
    </submittedName>
</protein>
<comment type="caution">
    <text evidence="1">The sequence shown here is derived from an EMBL/GenBank/DDBJ whole genome shotgun (WGS) entry which is preliminary data.</text>
</comment>
<gene>
    <name evidence="1" type="ORF">Tci_932691</name>
</gene>
<accession>A0A699XL33</accession>
<sequence>RAVFYNESISGNPPEINEALNAAIKKMASHGATIVDPADVPSAPDLITSDAEGIVLDTDFKVDLATYLSKLEHPQIETL</sequence>
<dbReference type="EMBL" id="BKCJ011881651">
    <property type="protein sequence ID" value="GFD60722.1"/>
    <property type="molecule type" value="Genomic_DNA"/>
</dbReference>
<proteinExistence type="predicted"/>
<dbReference type="InterPro" id="IPR036928">
    <property type="entry name" value="AS_sf"/>
</dbReference>
<evidence type="ECO:0000313" key="1">
    <source>
        <dbReference type="EMBL" id="GFD60722.1"/>
    </source>
</evidence>
<feature type="non-terminal residue" evidence="1">
    <location>
        <position position="1"/>
    </location>
</feature>
<organism evidence="1">
    <name type="scientific">Tanacetum cinerariifolium</name>
    <name type="common">Dalmatian daisy</name>
    <name type="synonym">Chrysanthemum cinerariifolium</name>
    <dbReference type="NCBI Taxonomy" id="118510"/>
    <lineage>
        <taxon>Eukaryota</taxon>
        <taxon>Viridiplantae</taxon>
        <taxon>Streptophyta</taxon>
        <taxon>Embryophyta</taxon>
        <taxon>Tracheophyta</taxon>
        <taxon>Spermatophyta</taxon>
        <taxon>Magnoliopsida</taxon>
        <taxon>eudicotyledons</taxon>
        <taxon>Gunneridae</taxon>
        <taxon>Pentapetalae</taxon>
        <taxon>asterids</taxon>
        <taxon>campanulids</taxon>
        <taxon>Asterales</taxon>
        <taxon>Asteraceae</taxon>
        <taxon>Asteroideae</taxon>
        <taxon>Anthemideae</taxon>
        <taxon>Anthemidinae</taxon>
        <taxon>Tanacetum</taxon>
    </lineage>
</organism>
<dbReference type="AlphaFoldDB" id="A0A699XL33"/>
<reference evidence="1" key="1">
    <citation type="journal article" date="2019" name="Sci. Rep.">
        <title>Draft genome of Tanacetum cinerariifolium, the natural source of mosquito coil.</title>
        <authorList>
            <person name="Yamashiro T."/>
            <person name="Shiraishi A."/>
            <person name="Satake H."/>
            <person name="Nakayama K."/>
        </authorList>
    </citation>
    <scope>NUCLEOTIDE SEQUENCE</scope>
</reference>
<dbReference type="Gene3D" id="3.90.1300.10">
    <property type="entry name" value="Amidase signature (AS) domain"/>
    <property type="match status" value="1"/>
</dbReference>
<name>A0A699XL33_TANCI</name>